<dbReference type="EMBL" id="JADYXP020000017">
    <property type="protein sequence ID" value="KAL0106965.1"/>
    <property type="molecule type" value="Genomic_DNA"/>
</dbReference>
<evidence type="ECO:0000313" key="1">
    <source>
        <dbReference type="EMBL" id="KAL0106965.1"/>
    </source>
</evidence>
<dbReference type="Proteomes" id="UP001430953">
    <property type="component" value="Unassembled WGS sequence"/>
</dbReference>
<protein>
    <submittedName>
        <fullName evidence="1">Uncharacterized protein</fullName>
    </submittedName>
</protein>
<keyword evidence="2" id="KW-1185">Reference proteome</keyword>
<gene>
    <name evidence="1" type="ORF">PUN28_015468</name>
</gene>
<name>A0AAW2EY89_9HYME</name>
<reference evidence="1 2" key="1">
    <citation type="submission" date="2023-03" db="EMBL/GenBank/DDBJ databases">
        <title>High recombination rates correlate with genetic variation in Cardiocondyla obscurior ants.</title>
        <authorList>
            <person name="Errbii M."/>
        </authorList>
    </citation>
    <scope>NUCLEOTIDE SEQUENCE [LARGE SCALE GENOMIC DNA]</scope>
    <source>
        <strain evidence="1">Alpha-2009</strain>
        <tissue evidence="1">Whole body</tissue>
    </source>
</reference>
<sequence length="60" mass="6700">MINVGKFIVDLKNKKSVSQIHPLVEMQNHAVGCKLVPCVAAVEKTAFNRNTFLPYIKMQG</sequence>
<comment type="caution">
    <text evidence="1">The sequence shown here is derived from an EMBL/GenBank/DDBJ whole genome shotgun (WGS) entry which is preliminary data.</text>
</comment>
<accession>A0AAW2EY89</accession>
<dbReference type="AlphaFoldDB" id="A0AAW2EY89"/>
<proteinExistence type="predicted"/>
<organism evidence="1 2">
    <name type="scientific">Cardiocondyla obscurior</name>
    <dbReference type="NCBI Taxonomy" id="286306"/>
    <lineage>
        <taxon>Eukaryota</taxon>
        <taxon>Metazoa</taxon>
        <taxon>Ecdysozoa</taxon>
        <taxon>Arthropoda</taxon>
        <taxon>Hexapoda</taxon>
        <taxon>Insecta</taxon>
        <taxon>Pterygota</taxon>
        <taxon>Neoptera</taxon>
        <taxon>Endopterygota</taxon>
        <taxon>Hymenoptera</taxon>
        <taxon>Apocrita</taxon>
        <taxon>Aculeata</taxon>
        <taxon>Formicoidea</taxon>
        <taxon>Formicidae</taxon>
        <taxon>Myrmicinae</taxon>
        <taxon>Cardiocondyla</taxon>
    </lineage>
</organism>
<evidence type="ECO:0000313" key="2">
    <source>
        <dbReference type="Proteomes" id="UP001430953"/>
    </source>
</evidence>